<dbReference type="InterPro" id="IPR029041">
    <property type="entry name" value="FAD-linked_oxidoreductase-like"/>
</dbReference>
<dbReference type="AlphaFoldDB" id="A0A4V1J1A3"/>
<dbReference type="Pfam" id="PF01619">
    <property type="entry name" value="Pro_dh"/>
    <property type="match status" value="1"/>
</dbReference>
<comment type="function">
    <text evidence="5">Converts proline to delta-1-pyrroline-5-carboxylate.</text>
</comment>
<keyword evidence="5" id="KW-0274">FAD</keyword>
<comment type="cofactor">
    <cofactor evidence="5">
        <name>FAD</name>
        <dbReference type="ChEBI" id="CHEBI:57692"/>
    </cofactor>
</comment>
<dbReference type="PANTHER" id="PTHR13914:SF0">
    <property type="entry name" value="PROLINE DEHYDROGENASE 1, MITOCHONDRIAL"/>
    <property type="match status" value="1"/>
</dbReference>
<reference evidence="8" key="1">
    <citation type="journal article" date="2018" name="Nat. Microbiol.">
        <title>Leveraging single-cell genomics to expand the fungal tree of life.</title>
        <authorList>
            <person name="Ahrendt S.R."/>
            <person name="Quandt C.A."/>
            <person name="Ciobanu D."/>
            <person name="Clum A."/>
            <person name="Salamov A."/>
            <person name="Andreopoulos B."/>
            <person name="Cheng J.F."/>
            <person name="Woyke T."/>
            <person name="Pelin A."/>
            <person name="Henrissat B."/>
            <person name="Reynolds N.K."/>
            <person name="Benny G.L."/>
            <person name="Smith M.E."/>
            <person name="James T.Y."/>
            <person name="Grigoriev I.V."/>
        </authorList>
    </citation>
    <scope>NUCLEOTIDE SEQUENCE [LARGE SCALE GENOMIC DNA]</scope>
    <source>
        <strain evidence="8">Benny S71-1</strain>
    </source>
</reference>
<dbReference type="EMBL" id="KZ990274">
    <property type="protein sequence ID" value="RKP24359.1"/>
    <property type="molecule type" value="Genomic_DNA"/>
</dbReference>
<feature type="domain" description="Proline dehydrogenase" evidence="6">
    <location>
        <begin position="70"/>
        <end position="408"/>
    </location>
</feature>
<evidence type="ECO:0000256" key="3">
    <source>
        <dbReference type="ARBA" id="ARBA00023002"/>
    </source>
</evidence>
<dbReference type="InterPro" id="IPR002872">
    <property type="entry name" value="Proline_DH_dom"/>
</dbReference>
<keyword evidence="5" id="KW-0285">Flavoprotein</keyword>
<feature type="non-terminal residue" evidence="7">
    <location>
        <position position="410"/>
    </location>
</feature>
<evidence type="ECO:0000313" key="7">
    <source>
        <dbReference type="EMBL" id="RKP24359.1"/>
    </source>
</evidence>
<evidence type="ECO:0000256" key="5">
    <source>
        <dbReference type="RuleBase" id="RU364054"/>
    </source>
</evidence>
<dbReference type="GO" id="GO:0005739">
    <property type="term" value="C:mitochondrion"/>
    <property type="evidence" value="ECO:0007669"/>
    <property type="project" value="TreeGrafter"/>
</dbReference>
<comment type="catalytic activity">
    <reaction evidence="5">
        <text>L-proline + a quinone = (S)-1-pyrroline-5-carboxylate + a quinol + H(+)</text>
        <dbReference type="Rhea" id="RHEA:23784"/>
        <dbReference type="ChEBI" id="CHEBI:15378"/>
        <dbReference type="ChEBI" id="CHEBI:17388"/>
        <dbReference type="ChEBI" id="CHEBI:24646"/>
        <dbReference type="ChEBI" id="CHEBI:60039"/>
        <dbReference type="ChEBI" id="CHEBI:132124"/>
        <dbReference type="EC" id="1.5.5.2"/>
    </reaction>
</comment>
<dbReference type="EC" id="1.5.5.2" evidence="2 5"/>
<evidence type="ECO:0000313" key="8">
    <source>
        <dbReference type="Proteomes" id="UP000278143"/>
    </source>
</evidence>
<dbReference type="SUPFAM" id="SSF51730">
    <property type="entry name" value="FAD-linked oxidoreductase"/>
    <property type="match status" value="1"/>
</dbReference>
<dbReference type="GO" id="GO:0071949">
    <property type="term" value="F:FAD binding"/>
    <property type="evidence" value="ECO:0007669"/>
    <property type="project" value="TreeGrafter"/>
</dbReference>
<evidence type="ECO:0000256" key="1">
    <source>
        <dbReference type="ARBA" id="ARBA00005869"/>
    </source>
</evidence>
<evidence type="ECO:0000256" key="4">
    <source>
        <dbReference type="ARBA" id="ARBA00023062"/>
    </source>
</evidence>
<sequence>RSTFSLIRSLLIYELCAYPWIVSLASKVISMAEHLPLLQLPVRFALRETAFRQFCGGETVEETLPLLIRMHRQNISGILDLSIEADVGQATRNMREDAAATARGESAAYWQTNRQGQTTRANHAAPGTFFAVKCTALASDPEVFEHWSAALRRVRREFDDYTGRTATATATADEERSAAEVLEALARLERLCEASIAKEDGETSVRLMIDAEQSYLQPAIAYLARQVSRKYNRDNGAPPQVYDTYQLYLRQGLQNLVEDMAMAERHGYHWAGKLVRGAYVSSERRYAQAREQPNAIWPSKPDTDRSYDTGAALAIQRASEGAAHVVVATHNNRSVARAIQLMEKLGQRDTDERPSLKQRIHFAQLLGMGELIATRVMEHGYQSAKYMPYGPVQEVVPYLLRRAEENGALF</sequence>
<dbReference type="GO" id="GO:0010133">
    <property type="term" value="P:L-proline catabolic process to L-glutamate"/>
    <property type="evidence" value="ECO:0007669"/>
    <property type="project" value="TreeGrafter"/>
</dbReference>
<dbReference type="InterPro" id="IPR015659">
    <property type="entry name" value="Proline_oxidase"/>
</dbReference>
<evidence type="ECO:0000259" key="6">
    <source>
        <dbReference type="Pfam" id="PF01619"/>
    </source>
</evidence>
<dbReference type="Proteomes" id="UP000278143">
    <property type="component" value="Unassembled WGS sequence"/>
</dbReference>
<comment type="similarity">
    <text evidence="1 5">Belongs to the proline oxidase family.</text>
</comment>
<organism evidence="7 8">
    <name type="scientific">Syncephalis pseudoplumigaleata</name>
    <dbReference type="NCBI Taxonomy" id="1712513"/>
    <lineage>
        <taxon>Eukaryota</taxon>
        <taxon>Fungi</taxon>
        <taxon>Fungi incertae sedis</taxon>
        <taxon>Zoopagomycota</taxon>
        <taxon>Zoopagomycotina</taxon>
        <taxon>Zoopagomycetes</taxon>
        <taxon>Zoopagales</taxon>
        <taxon>Piptocephalidaceae</taxon>
        <taxon>Syncephalis</taxon>
    </lineage>
</organism>
<gene>
    <name evidence="7" type="ORF">SYNPS1DRAFT_2622</name>
</gene>
<keyword evidence="3 5" id="KW-0560">Oxidoreductase</keyword>
<protein>
    <recommendedName>
        <fullName evidence="2 5">Proline dehydrogenase</fullName>
        <ecNumber evidence="2 5">1.5.5.2</ecNumber>
    </recommendedName>
</protein>
<evidence type="ECO:0000256" key="2">
    <source>
        <dbReference type="ARBA" id="ARBA00012695"/>
    </source>
</evidence>
<dbReference type="PANTHER" id="PTHR13914">
    <property type="entry name" value="PROLINE OXIDASE"/>
    <property type="match status" value="1"/>
</dbReference>
<dbReference type="OrthoDB" id="5464at2759"/>
<name>A0A4V1J1A3_9FUNG</name>
<dbReference type="Gene3D" id="3.20.20.220">
    <property type="match status" value="1"/>
</dbReference>
<feature type="non-terminal residue" evidence="7">
    <location>
        <position position="1"/>
    </location>
</feature>
<keyword evidence="8" id="KW-1185">Reference proteome</keyword>
<keyword evidence="4 5" id="KW-0642">Proline metabolism</keyword>
<proteinExistence type="inferred from homology"/>
<accession>A0A4V1J1A3</accession>
<dbReference type="GO" id="GO:0004657">
    <property type="term" value="F:proline dehydrogenase activity"/>
    <property type="evidence" value="ECO:0007669"/>
    <property type="project" value="UniProtKB-EC"/>
</dbReference>